<feature type="domain" description="Reverse transcriptase" evidence="1">
    <location>
        <begin position="326"/>
        <end position="593"/>
    </location>
</feature>
<dbReference type="SUPFAM" id="SSF56672">
    <property type="entry name" value="DNA/RNA polymerases"/>
    <property type="match status" value="1"/>
</dbReference>
<organism evidence="2 4">
    <name type="scientific">Microthlaspi erraticum</name>
    <dbReference type="NCBI Taxonomy" id="1685480"/>
    <lineage>
        <taxon>Eukaryota</taxon>
        <taxon>Viridiplantae</taxon>
        <taxon>Streptophyta</taxon>
        <taxon>Embryophyta</taxon>
        <taxon>Tracheophyta</taxon>
        <taxon>Spermatophyta</taxon>
        <taxon>Magnoliopsida</taxon>
        <taxon>eudicotyledons</taxon>
        <taxon>Gunneridae</taxon>
        <taxon>Pentapetalae</taxon>
        <taxon>rosids</taxon>
        <taxon>malvids</taxon>
        <taxon>Brassicales</taxon>
        <taxon>Brassicaceae</taxon>
        <taxon>Coluteocarpeae</taxon>
        <taxon>Microthlaspi</taxon>
    </lineage>
</organism>
<dbReference type="CDD" id="cd06222">
    <property type="entry name" value="RNase_H_like"/>
    <property type="match status" value="1"/>
</dbReference>
<protein>
    <recommendedName>
        <fullName evidence="1">Reverse transcriptase domain-containing protein</fullName>
    </recommendedName>
</protein>
<reference evidence="2 4" key="1">
    <citation type="submission" date="2020-01" db="EMBL/GenBank/DDBJ databases">
        <authorList>
            <person name="Mishra B."/>
        </authorList>
    </citation>
    <scope>NUCLEOTIDE SEQUENCE [LARGE SCALE GENOMIC DNA]</scope>
</reference>
<dbReference type="GO" id="GO:0004523">
    <property type="term" value="F:RNA-DNA hybrid ribonuclease activity"/>
    <property type="evidence" value="ECO:0007669"/>
    <property type="project" value="InterPro"/>
</dbReference>
<keyword evidence="4" id="KW-1185">Reference proteome</keyword>
<name>A0A6D2HDP7_9BRAS</name>
<sequence length="1203" mass="136298">MFFSTFVYGDPDRGTRKRMWEYLTDLAIIRDSPWFLTGDFNDLIDNSEKEGGPMRAEGTFGDFRTFLSEGDCSDHRPIVSFFDPKKKKSKGLFRYDRRLKDNEEVTKLVAETWSERADNTVNQKIDSCRKAIVLWNKKQQQNSQKRLEELKKGIDEEMSSSNPNETRLLKLNEDLKTSYAAEKSYWKQRSRQLWLKLGDNNTSYFHAVARSRFAMNKFSVLEDDNENVIYEEDQMIKVISNYFQTLFTSKPVPANLKRQIIEAAIEPVISDEMNQLLISDPSEQEIKEAMFSIHPDKAPGPDGFSASFFQTNWSVVGPDIITEVQTFFTSGIMPRSSNDTHIRLIPKILAPKRVADYRPIALCNVCYKVISKLLSRRLQPLLELIISETQSAFVPKRAISDNVLITHEVLHYLKVSKAKVSCSMAVKTDMSKAYDRLEWDFIELVMRRFGFHEKWIDRVLSCITIVSYSILFNGTPRGKIVPSRGIRQGDPLSPYLFIICSEILSGLCRKAQASGKLEGLKVARGSPQINHLLFADDTMFFCKANSRSCKELKKILDNYEMVSGQLINLQKSSVTFSSKTPLATRNLVKGMLLIEKEGGVGKYLGLPEHFGRKKKDLFTAIVDRIRQKAASWSTKRLSSAGKMIMLKSVLASMPSYAMSCFKLPQSLCKRIQSALTRFWWDSDPEKKKMCWISWEKMAKPKHLGGLGFKDINNFNDALLAKLSWCIQNNPLCLLARILKGKYHAHTSFMENSIPNSASHGWRSICTGRELLIKKLGWVIGNGKSIKVWEDPLLFLKTPCTPIGPPTQEAQNLTVSDLFFPNSVIWDPVKLQLYLPEYKEFILTLKPSRLGAPDKLRWLGNPSGDYSTRSGYLAAAEAEELHLPLTPGPAMNWNQQVWGLKTSPKVKVFIWKTLQGALPVGTQLEARCVPVDPKCCRCGEPESILHLLFHCSFAKAVWEKALFSEDFVSTVCSTVREGLAMARTRLNLPPIGLDRGALYPWICWALWIARNQKIFEQRIFTIEDTILRAFQDAREWNLAQAASSPPIPPPNLPVRLVNLPTRQHWRNFSCCTDAAWTAEASSSAGSTGLGWIFSFNEEVISSHSSALSSISSALVAEALAIREALTMARDKGFNSLTLHSDFQILIKAIIAKSSLIEVHGILEDIRLIESAFVFLKFKFIPRRFNFGADSIAKQALRNFNSVAI</sequence>
<evidence type="ECO:0000259" key="1">
    <source>
        <dbReference type="PROSITE" id="PS50878"/>
    </source>
</evidence>
<dbReference type="Gene3D" id="3.30.420.10">
    <property type="entry name" value="Ribonuclease H-like superfamily/Ribonuclease H"/>
    <property type="match status" value="1"/>
</dbReference>
<dbReference type="Pfam" id="PF13966">
    <property type="entry name" value="zf-RVT"/>
    <property type="match status" value="1"/>
</dbReference>
<dbReference type="PROSITE" id="PS50878">
    <property type="entry name" value="RT_POL"/>
    <property type="match status" value="1"/>
</dbReference>
<dbReference type="SUPFAM" id="SSF53098">
    <property type="entry name" value="Ribonuclease H-like"/>
    <property type="match status" value="1"/>
</dbReference>
<dbReference type="InterPro" id="IPR002156">
    <property type="entry name" value="RNaseH_domain"/>
</dbReference>
<dbReference type="EMBL" id="CACVBM020001149">
    <property type="protein sequence ID" value="CAA7034506.1"/>
    <property type="molecule type" value="Genomic_DNA"/>
</dbReference>
<dbReference type="PANTHER" id="PTHR33116:SF86">
    <property type="entry name" value="REVERSE TRANSCRIPTASE DOMAIN-CONTAINING PROTEIN"/>
    <property type="match status" value="1"/>
</dbReference>
<dbReference type="SUPFAM" id="SSF56219">
    <property type="entry name" value="DNase I-like"/>
    <property type="match status" value="1"/>
</dbReference>
<dbReference type="CDD" id="cd01650">
    <property type="entry name" value="RT_nLTR_like"/>
    <property type="match status" value="1"/>
</dbReference>
<dbReference type="Pfam" id="PF00078">
    <property type="entry name" value="RVT_1"/>
    <property type="match status" value="1"/>
</dbReference>
<evidence type="ECO:0000313" key="4">
    <source>
        <dbReference type="Proteomes" id="UP000467841"/>
    </source>
</evidence>
<dbReference type="Proteomes" id="UP000467841">
    <property type="component" value="Unassembled WGS sequence"/>
</dbReference>
<dbReference type="EMBL" id="CACVBM020000011">
    <property type="protein sequence ID" value="CAA7012943.1"/>
    <property type="molecule type" value="Genomic_DNA"/>
</dbReference>
<dbReference type="InterPro" id="IPR012337">
    <property type="entry name" value="RNaseH-like_sf"/>
</dbReference>
<dbReference type="InterPro" id="IPR036397">
    <property type="entry name" value="RNaseH_sf"/>
</dbReference>
<dbReference type="InterPro" id="IPR043502">
    <property type="entry name" value="DNA/RNA_pol_sf"/>
</dbReference>
<dbReference type="PANTHER" id="PTHR33116">
    <property type="entry name" value="REVERSE TRANSCRIPTASE ZINC-BINDING DOMAIN-CONTAINING PROTEIN-RELATED-RELATED"/>
    <property type="match status" value="1"/>
</dbReference>
<accession>A0A6D2HDP7</accession>
<dbReference type="InterPro" id="IPR036691">
    <property type="entry name" value="Endo/exonu/phosph_ase_sf"/>
</dbReference>
<dbReference type="AlphaFoldDB" id="A0A6D2HDP7"/>
<proteinExistence type="predicted"/>
<dbReference type="InterPro" id="IPR000477">
    <property type="entry name" value="RT_dom"/>
</dbReference>
<dbReference type="InterPro" id="IPR026960">
    <property type="entry name" value="RVT-Znf"/>
</dbReference>
<dbReference type="Pfam" id="PF13456">
    <property type="entry name" value="RVT_3"/>
    <property type="match status" value="1"/>
</dbReference>
<dbReference type="OrthoDB" id="1113032at2759"/>
<dbReference type="InterPro" id="IPR044730">
    <property type="entry name" value="RNase_H-like_dom_plant"/>
</dbReference>
<dbReference type="GO" id="GO:0003676">
    <property type="term" value="F:nucleic acid binding"/>
    <property type="evidence" value="ECO:0007669"/>
    <property type="project" value="InterPro"/>
</dbReference>
<gene>
    <name evidence="2" type="ORF">MERR_LOCUS177</name>
    <name evidence="3" type="ORF">MERR_LOCUS21741</name>
</gene>
<evidence type="ECO:0000313" key="2">
    <source>
        <dbReference type="EMBL" id="CAA7012943.1"/>
    </source>
</evidence>
<evidence type="ECO:0000313" key="3">
    <source>
        <dbReference type="EMBL" id="CAA7034506.1"/>
    </source>
</evidence>